<comment type="similarity">
    <text evidence="9">Belongs to the G-protein coupled receptor 1 family.</text>
</comment>
<dbReference type="Gene3D" id="1.20.1070.10">
    <property type="entry name" value="Rhodopsin 7-helix transmembrane proteins"/>
    <property type="match status" value="1"/>
</dbReference>
<dbReference type="Pfam" id="PF13853">
    <property type="entry name" value="7tm_4"/>
    <property type="match status" value="1"/>
</dbReference>
<organism evidence="12 13">
    <name type="scientific">Staurois parvus</name>
    <dbReference type="NCBI Taxonomy" id="386267"/>
    <lineage>
        <taxon>Eukaryota</taxon>
        <taxon>Metazoa</taxon>
        <taxon>Chordata</taxon>
        <taxon>Craniata</taxon>
        <taxon>Vertebrata</taxon>
        <taxon>Euteleostomi</taxon>
        <taxon>Amphibia</taxon>
        <taxon>Batrachia</taxon>
        <taxon>Anura</taxon>
        <taxon>Neobatrachia</taxon>
        <taxon>Ranoidea</taxon>
        <taxon>Ranidae</taxon>
        <taxon>Staurois</taxon>
    </lineage>
</organism>
<dbReference type="SUPFAM" id="SSF81321">
    <property type="entry name" value="Family A G protein-coupled receptor-like"/>
    <property type="match status" value="1"/>
</dbReference>
<keyword evidence="8 9" id="KW-0807">Transducer</keyword>
<keyword evidence="9" id="KW-0675">Receptor</keyword>
<dbReference type="EMBL" id="CATNWA010021504">
    <property type="protein sequence ID" value="CAI9622968.1"/>
    <property type="molecule type" value="Genomic_DNA"/>
</dbReference>
<keyword evidence="6 10" id="KW-1133">Transmembrane helix</keyword>
<keyword evidence="7 10" id="KW-0472">Membrane</keyword>
<keyword evidence="4 9" id="KW-0812">Transmembrane</keyword>
<feature type="transmembrane region" description="Helical" evidence="10">
    <location>
        <begin position="20"/>
        <end position="43"/>
    </location>
</feature>
<dbReference type="PROSITE" id="PS00237">
    <property type="entry name" value="G_PROTEIN_RECEP_F1_1"/>
    <property type="match status" value="1"/>
</dbReference>
<sequence length="306" mass="34475">MFTELILLGFTKDLTISTLLFILFSIIYLVTVFGNGLIIGIILHNHHLHIPMFYFLCVLSVCDLSYSSTAVPRLLSDLFTSKRVISQGACTIQIYVILLLEGCECLLLAIMAYDRYVAICRPLHYHALMRWSICYKLTAMIFISSFMMCIFPSIFLRITLCDNQINHFMCEILAVLKLACGNISSNEIVIFSISFITLLLPFVLIIISYICILSSVLKIKSAGRAKAFSTCSSHLAVVGLYFGTVMLMFLGPPSQYSTNQEKYSSVFYVIVSPMLNPIIYSLNNKEVKDTVRKLCSTFIVTQTSIQ</sequence>
<evidence type="ECO:0000256" key="5">
    <source>
        <dbReference type="ARBA" id="ARBA00022725"/>
    </source>
</evidence>
<proteinExistence type="inferred from homology"/>
<evidence type="ECO:0000256" key="2">
    <source>
        <dbReference type="ARBA" id="ARBA00022475"/>
    </source>
</evidence>
<dbReference type="Proteomes" id="UP001162483">
    <property type="component" value="Unassembled WGS sequence"/>
</dbReference>
<keyword evidence="13" id="KW-1185">Reference proteome</keyword>
<reference evidence="12" key="1">
    <citation type="submission" date="2023-05" db="EMBL/GenBank/DDBJ databases">
        <authorList>
            <person name="Stuckert A."/>
        </authorList>
    </citation>
    <scope>NUCLEOTIDE SEQUENCE</scope>
</reference>
<keyword evidence="2 10" id="KW-1003">Cell membrane</keyword>
<evidence type="ECO:0000256" key="4">
    <source>
        <dbReference type="ARBA" id="ARBA00022692"/>
    </source>
</evidence>
<evidence type="ECO:0000313" key="12">
    <source>
        <dbReference type="EMBL" id="CAI9622968.1"/>
    </source>
</evidence>
<keyword evidence="5 10" id="KW-0552">Olfaction</keyword>
<evidence type="ECO:0000259" key="11">
    <source>
        <dbReference type="PROSITE" id="PS50262"/>
    </source>
</evidence>
<comment type="subcellular location">
    <subcellularLocation>
        <location evidence="1 10">Cell membrane</location>
        <topology evidence="1 10">Multi-pass membrane protein</topology>
    </subcellularLocation>
</comment>
<accession>A0ABN9HU60</accession>
<evidence type="ECO:0000256" key="1">
    <source>
        <dbReference type="ARBA" id="ARBA00004651"/>
    </source>
</evidence>
<feature type="transmembrane region" description="Helical" evidence="10">
    <location>
        <begin position="263"/>
        <end position="283"/>
    </location>
</feature>
<evidence type="ECO:0000256" key="9">
    <source>
        <dbReference type="RuleBase" id="RU000688"/>
    </source>
</evidence>
<evidence type="ECO:0000313" key="13">
    <source>
        <dbReference type="Proteomes" id="UP001162483"/>
    </source>
</evidence>
<evidence type="ECO:0000256" key="10">
    <source>
        <dbReference type="RuleBase" id="RU363047"/>
    </source>
</evidence>
<feature type="transmembrane region" description="Helical" evidence="10">
    <location>
        <begin position="133"/>
        <end position="155"/>
    </location>
</feature>
<keyword evidence="3 10" id="KW-0716">Sensory transduction</keyword>
<feature type="transmembrane region" description="Helical" evidence="10">
    <location>
        <begin position="233"/>
        <end position="251"/>
    </location>
</feature>
<protein>
    <recommendedName>
        <fullName evidence="10">Olfactory receptor</fullName>
    </recommendedName>
</protein>
<dbReference type="PRINTS" id="PR00237">
    <property type="entry name" value="GPCRRHODOPSN"/>
</dbReference>
<keyword evidence="9" id="KW-0297">G-protein coupled receptor</keyword>
<comment type="caution">
    <text evidence="12">The sequence shown here is derived from an EMBL/GenBank/DDBJ whole genome shotgun (WGS) entry which is preliminary data.</text>
</comment>
<feature type="transmembrane region" description="Helical" evidence="10">
    <location>
        <begin position="92"/>
        <end position="113"/>
    </location>
</feature>
<feature type="transmembrane region" description="Helical" evidence="10">
    <location>
        <begin position="188"/>
        <end position="212"/>
    </location>
</feature>
<feature type="transmembrane region" description="Helical" evidence="10">
    <location>
        <begin position="52"/>
        <end position="72"/>
    </location>
</feature>
<evidence type="ECO:0000256" key="7">
    <source>
        <dbReference type="ARBA" id="ARBA00023136"/>
    </source>
</evidence>
<dbReference type="PROSITE" id="PS50262">
    <property type="entry name" value="G_PROTEIN_RECEP_F1_2"/>
    <property type="match status" value="1"/>
</dbReference>
<dbReference type="PANTHER" id="PTHR26453">
    <property type="entry name" value="OLFACTORY RECEPTOR"/>
    <property type="match status" value="1"/>
</dbReference>
<dbReference type="InterPro" id="IPR017452">
    <property type="entry name" value="GPCR_Rhodpsn_7TM"/>
</dbReference>
<feature type="domain" description="G-protein coupled receptors family 1 profile" evidence="11">
    <location>
        <begin position="34"/>
        <end position="280"/>
    </location>
</feature>
<evidence type="ECO:0000256" key="6">
    <source>
        <dbReference type="ARBA" id="ARBA00022989"/>
    </source>
</evidence>
<name>A0ABN9HU60_9NEOB</name>
<evidence type="ECO:0000256" key="3">
    <source>
        <dbReference type="ARBA" id="ARBA00022606"/>
    </source>
</evidence>
<evidence type="ECO:0000256" key="8">
    <source>
        <dbReference type="ARBA" id="ARBA00023224"/>
    </source>
</evidence>
<dbReference type="InterPro" id="IPR000725">
    <property type="entry name" value="Olfact_rcpt"/>
</dbReference>
<dbReference type="PRINTS" id="PR00245">
    <property type="entry name" value="OLFACTORYR"/>
</dbReference>
<dbReference type="InterPro" id="IPR000276">
    <property type="entry name" value="GPCR_Rhodpsn"/>
</dbReference>
<gene>
    <name evidence="12" type="ORF">SPARVUS_LOCUS16383300</name>
</gene>